<evidence type="ECO:0000313" key="2">
    <source>
        <dbReference type="EMBL" id="EGF98796.1"/>
    </source>
</evidence>
<protein>
    <submittedName>
        <fullName evidence="2">Uncharacterized protein</fullName>
    </submittedName>
</protein>
<dbReference type="InParanoid" id="F4S9B2"/>
<evidence type="ECO:0000256" key="1">
    <source>
        <dbReference type="SAM" id="MobiDB-lite"/>
    </source>
</evidence>
<sequence length="432" mass="48065">MPKSPKIFDPDAPGINKQAMLDWMHINHPMTPIKSGSSQDEVAKKVKEVQPQYFAVPGGIIGQRGSGTPNQTIESQVESSTSRRNVAQLRAILFKQSSSVRKRSPSPVDNKVAPPKKRSVSAKLTLSKNSTRPVTKKKSVHFHNTQLAGSQEGHHGQSATQNGVLKLPLSPSVEPKNLTLASDAQVHYHHPLAFDEALQSNQTRKDQKPRLLSNTQAAGSFVSSLSADLLPPKITPIKVKTEKDVTLASEDHISPEGKLTSTHEEDLIVFTDKDWLEADNIVNGRDIAPILPDRSTSVFSSTEKKRTGVEVFQDERRQVDQISAIEERINGIEVITNDWKSLQDNMENYKNKVDVRIKALEDAFQDFKSSVDSEVKKLKYALKKANEDIEAHDTVLQRMLSEGNDDDGHSEYAENDQEEDESSCESEDFSRI</sequence>
<evidence type="ECO:0000313" key="3">
    <source>
        <dbReference type="Proteomes" id="UP000001072"/>
    </source>
</evidence>
<organism evidence="3">
    <name type="scientific">Melampsora larici-populina (strain 98AG31 / pathotype 3-4-7)</name>
    <name type="common">Poplar leaf rust fungus</name>
    <dbReference type="NCBI Taxonomy" id="747676"/>
    <lineage>
        <taxon>Eukaryota</taxon>
        <taxon>Fungi</taxon>
        <taxon>Dikarya</taxon>
        <taxon>Basidiomycota</taxon>
        <taxon>Pucciniomycotina</taxon>
        <taxon>Pucciniomycetes</taxon>
        <taxon>Pucciniales</taxon>
        <taxon>Melampsoraceae</taxon>
        <taxon>Melampsora</taxon>
    </lineage>
</organism>
<feature type="region of interest" description="Disordered" evidence="1">
    <location>
        <begin position="57"/>
        <end position="84"/>
    </location>
</feature>
<keyword evidence="3" id="KW-1185">Reference proteome</keyword>
<dbReference type="AlphaFoldDB" id="F4S9B2"/>
<feature type="region of interest" description="Disordered" evidence="1">
    <location>
        <begin position="97"/>
        <end position="139"/>
    </location>
</feature>
<reference evidence="3" key="1">
    <citation type="journal article" date="2011" name="Proc. Natl. Acad. Sci. U.S.A.">
        <title>Obligate biotrophy features unraveled by the genomic analysis of rust fungi.</title>
        <authorList>
            <person name="Duplessis S."/>
            <person name="Cuomo C.A."/>
            <person name="Lin Y.-C."/>
            <person name="Aerts A."/>
            <person name="Tisserant E."/>
            <person name="Veneault-Fourrey C."/>
            <person name="Joly D.L."/>
            <person name="Hacquard S."/>
            <person name="Amselem J."/>
            <person name="Cantarel B.L."/>
            <person name="Chiu R."/>
            <person name="Coutinho P.M."/>
            <person name="Feau N."/>
            <person name="Field M."/>
            <person name="Frey P."/>
            <person name="Gelhaye E."/>
            <person name="Goldberg J."/>
            <person name="Grabherr M.G."/>
            <person name="Kodira C.D."/>
            <person name="Kohler A."/>
            <person name="Kuees U."/>
            <person name="Lindquist E.A."/>
            <person name="Lucas S.M."/>
            <person name="Mago R."/>
            <person name="Mauceli E."/>
            <person name="Morin E."/>
            <person name="Murat C."/>
            <person name="Pangilinan J.L."/>
            <person name="Park R."/>
            <person name="Pearson M."/>
            <person name="Quesneville H."/>
            <person name="Rouhier N."/>
            <person name="Sakthikumar S."/>
            <person name="Salamov A.A."/>
            <person name="Schmutz J."/>
            <person name="Selles B."/>
            <person name="Shapiro H."/>
            <person name="Tanguay P."/>
            <person name="Tuskan G.A."/>
            <person name="Henrissat B."/>
            <person name="Van de Peer Y."/>
            <person name="Rouze P."/>
            <person name="Ellis J.G."/>
            <person name="Dodds P.N."/>
            <person name="Schein J.E."/>
            <person name="Zhong S."/>
            <person name="Hamelin R.C."/>
            <person name="Grigoriev I.V."/>
            <person name="Szabo L.J."/>
            <person name="Martin F."/>
        </authorList>
    </citation>
    <scope>NUCLEOTIDE SEQUENCE [LARGE SCALE GENOMIC DNA]</scope>
    <source>
        <strain evidence="3">98AG31 / pathotype 3-4-7</strain>
    </source>
</reference>
<dbReference type="EMBL" id="GL883169">
    <property type="protein sequence ID" value="EGF98796.1"/>
    <property type="molecule type" value="Genomic_DNA"/>
</dbReference>
<dbReference type="KEGG" id="mlr:MELLADRAFT_95436"/>
<accession>F4S9B2</accession>
<feature type="region of interest" description="Disordered" evidence="1">
    <location>
        <begin position="395"/>
        <end position="432"/>
    </location>
</feature>
<dbReference type="GeneID" id="18937238"/>
<feature type="compositionally biased region" description="Polar residues" evidence="1">
    <location>
        <begin position="66"/>
        <end position="84"/>
    </location>
</feature>
<name>F4S9B2_MELLP</name>
<dbReference type="HOGENOM" id="CLU_636275_0_0_1"/>
<dbReference type="RefSeq" id="XP_007417946.1">
    <property type="nucleotide sequence ID" value="XM_007417884.1"/>
</dbReference>
<gene>
    <name evidence="2" type="ORF">MELLADRAFT_95436</name>
</gene>
<proteinExistence type="predicted"/>
<dbReference type="Proteomes" id="UP000001072">
    <property type="component" value="Unassembled WGS sequence"/>
</dbReference>
<feature type="compositionally biased region" description="Acidic residues" evidence="1">
    <location>
        <begin position="413"/>
        <end position="432"/>
    </location>
</feature>
<feature type="compositionally biased region" description="Polar residues" evidence="1">
    <location>
        <begin position="122"/>
        <end position="133"/>
    </location>
</feature>
<dbReference type="VEuPathDB" id="FungiDB:MELLADRAFT_95436"/>